<organism evidence="2 3">
    <name type="scientific">Pseudomonas graminis</name>
    <dbReference type="NCBI Taxonomy" id="158627"/>
    <lineage>
        <taxon>Bacteria</taxon>
        <taxon>Pseudomonadati</taxon>
        <taxon>Pseudomonadota</taxon>
        <taxon>Gammaproteobacteria</taxon>
        <taxon>Pseudomonadales</taxon>
        <taxon>Pseudomonadaceae</taxon>
        <taxon>Pseudomonas</taxon>
    </lineage>
</organism>
<dbReference type="InterPro" id="IPR054186">
    <property type="entry name" value="DUF6891"/>
</dbReference>
<protein>
    <recommendedName>
        <fullName evidence="1">DUF6891 domain-containing protein</fullName>
    </recommendedName>
</protein>
<dbReference type="RefSeq" id="WP_065991672.1">
    <property type="nucleotide sequence ID" value="NZ_MDEN01000068.1"/>
</dbReference>
<gene>
    <name evidence="2" type="ORF">BBI10_21755</name>
</gene>
<reference evidence="2 3" key="1">
    <citation type="submission" date="2016-08" db="EMBL/GenBank/DDBJ databases">
        <title>Whole genome sequence of Pseudomonas graminis strain UASWS1507, a potential biological control agent for agriculture.</title>
        <authorList>
            <person name="Crovadore J."/>
            <person name="Calmin G."/>
            <person name="Chablais R."/>
            <person name="Cochard B."/>
            <person name="Lefort F."/>
        </authorList>
    </citation>
    <scope>NUCLEOTIDE SEQUENCE [LARGE SCALE GENOMIC DNA]</scope>
    <source>
        <strain evidence="2 3">UASWS1507</strain>
    </source>
</reference>
<dbReference type="Proteomes" id="UP000095143">
    <property type="component" value="Unassembled WGS sequence"/>
</dbReference>
<dbReference type="EMBL" id="MDEN01000068">
    <property type="protein sequence ID" value="OCX14166.1"/>
    <property type="molecule type" value="Genomic_DNA"/>
</dbReference>
<evidence type="ECO:0000313" key="2">
    <source>
        <dbReference type="EMBL" id="OCX14166.1"/>
    </source>
</evidence>
<feature type="domain" description="DUF6891" evidence="1">
    <location>
        <begin position="4"/>
        <end position="183"/>
    </location>
</feature>
<dbReference type="Pfam" id="PF21831">
    <property type="entry name" value="DUF6891"/>
    <property type="match status" value="1"/>
</dbReference>
<name>A0A1C2DHQ1_9PSED</name>
<proteinExistence type="predicted"/>
<evidence type="ECO:0000313" key="3">
    <source>
        <dbReference type="Proteomes" id="UP000095143"/>
    </source>
</evidence>
<accession>A0A1C2DHQ1</accession>
<evidence type="ECO:0000259" key="1">
    <source>
        <dbReference type="Pfam" id="PF21831"/>
    </source>
</evidence>
<comment type="caution">
    <text evidence="2">The sequence shown here is derived from an EMBL/GenBank/DDBJ whole genome shotgun (WGS) entry which is preliminary data.</text>
</comment>
<dbReference type="AlphaFoldDB" id="A0A1C2DHQ1"/>
<sequence length="187" mass="21329">MADSNEYVADSIRTWVWSGFYTPEEMDEMVDDIIDDDCDVPALKALILPEWQRKLDAERDWPEATACERLDAVFYDLHEEGICALSNAGYTLSDGFTEVAEAIHQAPNDHYHGFCFYHGQDVERAVEGEALLIAFGAIDDDPAQSLKVGHRLCSVLKAAGFEVFWNETVEQRVEIHNFNWQRRAPRD</sequence>
<dbReference type="OrthoDB" id="5515732at2"/>